<dbReference type="Gene3D" id="3.40.50.360">
    <property type="match status" value="1"/>
</dbReference>
<dbReference type="GO" id="GO:0016491">
    <property type="term" value="F:oxidoreductase activity"/>
    <property type="evidence" value="ECO:0007669"/>
    <property type="project" value="InterPro"/>
</dbReference>
<name>A0A136Q430_9FIRM</name>
<sequence>MGKKILVLTGSPRGSGNSDMLADAFIKGAEESGHSAVKFEAGKKKIGGCTACDQCWTNGHACVDQDDFYELEPLLESCGVMVLAAPVYWMGFPAQMKAAIDKLYAYGGSGGLRPLAIKESALLLCGGDPAAAEYDYVAQGYKMILSFLGWRDRGVLWQGGTGAPGDISPDALQKAEGMGRGL</sequence>
<dbReference type="InterPro" id="IPR051796">
    <property type="entry name" value="ISF_SsuE-like"/>
</dbReference>
<evidence type="ECO:0000313" key="5">
    <source>
        <dbReference type="Proteomes" id="UP000070366"/>
    </source>
</evidence>
<evidence type="ECO:0000313" key="4">
    <source>
        <dbReference type="EMBL" id="KXK65410.1"/>
    </source>
</evidence>
<dbReference type="Proteomes" id="UP000070366">
    <property type="component" value="Unassembled WGS sequence"/>
</dbReference>
<keyword evidence="5" id="KW-1185">Reference proteome</keyword>
<dbReference type="OrthoDB" id="9805976at2"/>
<dbReference type="SUPFAM" id="SSF52218">
    <property type="entry name" value="Flavoproteins"/>
    <property type="match status" value="1"/>
</dbReference>
<dbReference type="PANTHER" id="PTHR43278">
    <property type="entry name" value="NAD(P)H-DEPENDENT FMN-CONTAINING OXIDOREDUCTASE YWQN-RELATED"/>
    <property type="match status" value="1"/>
</dbReference>
<dbReference type="InterPro" id="IPR029039">
    <property type="entry name" value="Flavoprotein-like_sf"/>
</dbReference>
<feature type="domain" description="NADPH-dependent FMN reductase-like" evidence="3">
    <location>
        <begin position="4"/>
        <end position="128"/>
    </location>
</feature>
<gene>
    <name evidence="4" type="ORF">HMPREF3293_01622</name>
</gene>
<dbReference type="AlphaFoldDB" id="A0A136Q430"/>
<dbReference type="EMBL" id="LSZW01000061">
    <property type="protein sequence ID" value="KXK65410.1"/>
    <property type="molecule type" value="Genomic_DNA"/>
</dbReference>
<dbReference type="KEGG" id="cmiu:B1H56_10950"/>
<dbReference type="STRING" id="626937.HMPREF3293_01622"/>
<accession>A0A136Q430</accession>
<evidence type="ECO:0000256" key="2">
    <source>
        <dbReference type="ARBA" id="ARBA00022643"/>
    </source>
</evidence>
<keyword evidence="2" id="KW-0288">FMN</keyword>
<dbReference type="Pfam" id="PF03358">
    <property type="entry name" value="FMN_red"/>
    <property type="match status" value="1"/>
</dbReference>
<dbReference type="PANTHER" id="PTHR43278:SF4">
    <property type="entry name" value="NAD(P)H-DEPENDENT FMN-CONTAINING OXIDOREDUCTASE YWQN-RELATED"/>
    <property type="match status" value="1"/>
</dbReference>
<protein>
    <submittedName>
        <fullName evidence="4">Flavin reductase</fullName>
    </submittedName>
</protein>
<comment type="caution">
    <text evidence="4">The sequence shown here is derived from an EMBL/GenBank/DDBJ whole genome shotgun (WGS) entry which is preliminary data.</text>
</comment>
<dbReference type="RefSeq" id="WP_066519674.1">
    <property type="nucleotide sequence ID" value="NZ_CABMOF010000002.1"/>
</dbReference>
<proteinExistence type="predicted"/>
<reference evidence="4 5" key="1">
    <citation type="submission" date="2016-02" db="EMBL/GenBank/DDBJ databases">
        <authorList>
            <person name="Wen L."/>
            <person name="He K."/>
            <person name="Yang H."/>
        </authorList>
    </citation>
    <scope>NUCLEOTIDE SEQUENCE [LARGE SCALE GENOMIC DNA]</scope>
    <source>
        <strain evidence="4 5">DSM 22607</strain>
    </source>
</reference>
<evidence type="ECO:0000256" key="1">
    <source>
        <dbReference type="ARBA" id="ARBA00022630"/>
    </source>
</evidence>
<dbReference type="InterPro" id="IPR005025">
    <property type="entry name" value="FMN_Rdtase-like_dom"/>
</dbReference>
<keyword evidence="1" id="KW-0285">Flavoprotein</keyword>
<organism evidence="4 5">
    <name type="scientific">Christensenella minuta</name>
    <dbReference type="NCBI Taxonomy" id="626937"/>
    <lineage>
        <taxon>Bacteria</taxon>
        <taxon>Bacillati</taxon>
        <taxon>Bacillota</taxon>
        <taxon>Clostridia</taxon>
        <taxon>Christensenellales</taxon>
        <taxon>Christensenellaceae</taxon>
        <taxon>Christensenella</taxon>
    </lineage>
</organism>
<evidence type="ECO:0000259" key="3">
    <source>
        <dbReference type="Pfam" id="PF03358"/>
    </source>
</evidence>